<evidence type="ECO:0008006" key="3">
    <source>
        <dbReference type="Google" id="ProtNLM"/>
    </source>
</evidence>
<accession>A0ABQ9JBS5</accession>
<reference evidence="1" key="1">
    <citation type="journal article" date="2023" name="Insect Mol. Biol.">
        <title>Genome sequencing provides insights into the evolution of gene families encoding plant cell wall-degrading enzymes in longhorned beetles.</title>
        <authorList>
            <person name="Shin N.R."/>
            <person name="Okamura Y."/>
            <person name="Kirsch R."/>
            <person name="Pauchet Y."/>
        </authorList>
    </citation>
    <scope>NUCLEOTIDE SEQUENCE</scope>
    <source>
        <strain evidence="1">MMC_N1</strain>
    </source>
</reference>
<dbReference type="EMBL" id="JAPWTJ010000867">
    <property type="protein sequence ID" value="KAJ8975152.1"/>
    <property type="molecule type" value="Genomic_DNA"/>
</dbReference>
<evidence type="ECO:0000313" key="2">
    <source>
        <dbReference type="Proteomes" id="UP001162164"/>
    </source>
</evidence>
<proteinExistence type="predicted"/>
<keyword evidence="2" id="KW-1185">Reference proteome</keyword>
<evidence type="ECO:0000313" key="1">
    <source>
        <dbReference type="EMBL" id="KAJ8975152.1"/>
    </source>
</evidence>
<dbReference type="Proteomes" id="UP001162164">
    <property type="component" value="Unassembled WGS sequence"/>
</dbReference>
<sequence length="67" mass="7857">MIGERRMRGVAFTQPISARMKFPTLYMKTDIMLLTSVFETFRETCHKTYKIDPGHHFTPPGYTWIAC</sequence>
<gene>
    <name evidence="1" type="ORF">NQ317_012430</name>
</gene>
<organism evidence="1 2">
    <name type="scientific">Molorchus minor</name>
    <dbReference type="NCBI Taxonomy" id="1323400"/>
    <lineage>
        <taxon>Eukaryota</taxon>
        <taxon>Metazoa</taxon>
        <taxon>Ecdysozoa</taxon>
        <taxon>Arthropoda</taxon>
        <taxon>Hexapoda</taxon>
        <taxon>Insecta</taxon>
        <taxon>Pterygota</taxon>
        <taxon>Neoptera</taxon>
        <taxon>Endopterygota</taxon>
        <taxon>Coleoptera</taxon>
        <taxon>Polyphaga</taxon>
        <taxon>Cucujiformia</taxon>
        <taxon>Chrysomeloidea</taxon>
        <taxon>Cerambycidae</taxon>
        <taxon>Lamiinae</taxon>
        <taxon>Monochamini</taxon>
        <taxon>Molorchus</taxon>
    </lineage>
</organism>
<protein>
    <recommendedName>
        <fullName evidence="3">Cytochrome P450</fullName>
    </recommendedName>
</protein>
<name>A0ABQ9JBS5_9CUCU</name>
<comment type="caution">
    <text evidence="1">The sequence shown here is derived from an EMBL/GenBank/DDBJ whole genome shotgun (WGS) entry which is preliminary data.</text>
</comment>